<dbReference type="OrthoDB" id="21204at2759"/>
<keyword evidence="1" id="KW-0862">Zinc</keyword>
<evidence type="ECO:0000256" key="1">
    <source>
        <dbReference type="PROSITE-ProRule" id="PRU00175"/>
    </source>
</evidence>
<keyword evidence="1" id="KW-0863">Zinc-finger</keyword>
<dbReference type="GO" id="GO:0008270">
    <property type="term" value="F:zinc ion binding"/>
    <property type="evidence" value="ECO:0007669"/>
    <property type="project" value="UniProtKB-KW"/>
</dbReference>
<comment type="caution">
    <text evidence="3">The sequence shown here is derived from an EMBL/GenBank/DDBJ whole genome shotgun (WGS) entry which is preliminary data.</text>
</comment>
<organism evidence="3 4">
    <name type="scientific">Ceratopteris richardii</name>
    <name type="common">Triangle waterfern</name>
    <dbReference type="NCBI Taxonomy" id="49495"/>
    <lineage>
        <taxon>Eukaryota</taxon>
        <taxon>Viridiplantae</taxon>
        <taxon>Streptophyta</taxon>
        <taxon>Embryophyta</taxon>
        <taxon>Tracheophyta</taxon>
        <taxon>Polypodiopsida</taxon>
        <taxon>Polypodiidae</taxon>
        <taxon>Polypodiales</taxon>
        <taxon>Pteridineae</taxon>
        <taxon>Pteridaceae</taxon>
        <taxon>Parkerioideae</taxon>
        <taxon>Ceratopteris</taxon>
    </lineage>
</organism>
<dbReference type="Proteomes" id="UP000825935">
    <property type="component" value="Chromosome 34"/>
</dbReference>
<reference evidence="3" key="1">
    <citation type="submission" date="2021-08" db="EMBL/GenBank/DDBJ databases">
        <title>WGS assembly of Ceratopteris richardii.</title>
        <authorList>
            <person name="Marchant D.B."/>
            <person name="Chen G."/>
            <person name="Jenkins J."/>
            <person name="Shu S."/>
            <person name="Leebens-Mack J."/>
            <person name="Grimwood J."/>
            <person name="Schmutz J."/>
            <person name="Soltis P."/>
            <person name="Soltis D."/>
            <person name="Chen Z.-H."/>
        </authorList>
    </citation>
    <scope>NUCLEOTIDE SEQUENCE</scope>
    <source>
        <strain evidence="3">Whitten #5841</strain>
        <tissue evidence="3">Leaf</tissue>
    </source>
</reference>
<name>A0A8T2QKQ0_CERRI</name>
<evidence type="ECO:0000259" key="2">
    <source>
        <dbReference type="PROSITE" id="PS50089"/>
    </source>
</evidence>
<feature type="domain" description="RING-type" evidence="2">
    <location>
        <begin position="113"/>
        <end position="156"/>
    </location>
</feature>
<dbReference type="InterPro" id="IPR013083">
    <property type="entry name" value="Znf_RING/FYVE/PHD"/>
</dbReference>
<keyword evidence="1" id="KW-0479">Metal-binding</keyword>
<sequence>MGFIVHCGSTLSIVISILIIVLRDICIQTLEMFERYRESYCYSSINHPLLTEVDSFEYRHSAMDFDSIDHAQVRSRSTLRTVVYEETKQGEMDVSTCYWCEREPKPNGSSMDCSVCLCEFEKGQKLCIMPTCSHAFHGDCIYRWLDQDHSTCPLCRAPLLTLQMSATDVGDDSACPPS</sequence>
<evidence type="ECO:0000313" key="3">
    <source>
        <dbReference type="EMBL" id="KAH7284499.1"/>
    </source>
</evidence>
<dbReference type="EMBL" id="CM035439">
    <property type="protein sequence ID" value="KAH7284499.1"/>
    <property type="molecule type" value="Genomic_DNA"/>
</dbReference>
<keyword evidence="4" id="KW-1185">Reference proteome</keyword>
<dbReference type="GO" id="GO:0016567">
    <property type="term" value="P:protein ubiquitination"/>
    <property type="evidence" value="ECO:0007669"/>
    <property type="project" value="TreeGrafter"/>
</dbReference>
<accession>A0A8T2QKQ0</accession>
<dbReference type="Gene3D" id="3.30.40.10">
    <property type="entry name" value="Zinc/RING finger domain, C3HC4 (zinc finger)"/>
    <property type="match status" value="1"/>
</dbReference>
<proteinExistence type="predicted"/>
<dbReference type="PANTHER" id="PTHR45676:SF41">
    <property type="entry name" value="RING-H2 FINGER PROTEIN ATL66"/>
    <property type="match status" value="1"/>
</dbReference>
<dbReference type="PANTHER" id="PTHR45676">
    <property type="entry name" value="RING-H2 FINGER PROTEIN ATL51-RELATED"/>
    <property type="match status" value="1"/>
</dbReference>
<evidence type="ECO:0000313" key="4">
    <source>
        <dbReference type="Proteomes" id="UP000825935"/>
    </source>
</evidence>
<dbReference type="SMART" id="SM00184">
    <property type="entry name" value="RING"/>
    <property type="match status" value="1"/>
</dbReference>
<gene>
    <name evidence="3" type="ORF">KP509_34G056700</name>
</gene>
<dbReference type="Pfam" id="PF13639">
    <property type="entry name" value="zf-RING_2"/>
    <property type="match status" value="1"/>
</dbReference>
<dbReference type="AlphaFoldDB" id="A0A8T2QKQ0"/>
<dbReference type="SUPFAM" id="SSF57850">
    <property type="entry name" value="RING/U-box"/>
    <property type="match status" value="1"/>
</dbReference>
<dbReference type="PROSITE" id="PS50089">
    <property type="entry name" value="ZF_RING_2"/>
    <property type="match status" value="1"/>
</dbReference>
<protein>
    <recommendedName>
        <fullName evidence="2">RING-type domain-containing protein</fullName>
    </recommendedName>
</protein>
<dbReference type="InterPro" id="IPR001841">
    <property type="entry name" value="Znf_RING"/>
</dbReference>